<accession>A0A2P9HB83</accession>
<dbReference type="Proteomes" id="UP000246073">
    <property type="component" value="Unassembled WGS sequence"/>
</dbReference>
<reference evidence="2" key="1">
    <citation type="submission" date="2017-12" db="EMBL/GenBank/DDBJ databases">
        <authorList>
            <person name="Diaz M."/>
        </authorList>
    </citation>
    <scope>NUCLEOTIDE SEQUENCE [LARGE SCALE GENOMIC DNA]</scope>
    <source>
        <strain evidence="2">FI11154</strain>
    </source>
</reference>
<gene>
    <name evidence="1" type="ORF">OHAE_4153</name>
</gene>
<name>A0A2P9HB83_9HYPH</name>
<proteinExistence type="predicted"/>
<organism evidence="1 2">
    <name type="scientific">Ochrobactrum soli</name>
    <dbReference type="NCBI Taxonomy" id="2448455"/>
    <lineage>
        <taxon>Bacteria</taxon>
        <taxon>Pseudomonadati</taxon>
        <taxon>Pseudomonadota</taxon>
        <taxon>Alphaproteobacteria</taxon>
        <taxon>Hyphomicrobiales</taxon>
        <taxon>Brucellaceae</taxon>
        <taxon>Brucella/Ochrobactrum group</taxon>
        <taxon>Ochrobactrum</taxon>
    </lineage>
</organism>
<evidence type="ECO:0000313" key="1">
    <source>
        <dbReference type="EMBL" id="SPL61361.1"/>
    </source>
</evidence>
<dbReference type="EMBL" id="OOFM01000001">
    <property type="protein sequence ID" value="SPL61361.1"/>
    <property type="molecule type" value="Genomic_DNA"/>
</dbReference>
<evidence type="ECO:0000313" key="2">
    <source>
        <dbReference type="Proteomes" id="UP000246073"/>
    </source>
</evidence>
<sequence length="43" mass="5166">MFRWVACAVEKRSFWNKSSLMQRHLDRFKYEGLKQATDAFADP</sequence>
<dbReference type="AlphaFoldDB" id="A0A2P9HB83"/>
<protein>
    <submittedName>
        <fullName evidence="1">Uncharacterized protein</fullName>
    </submittedName>
</protein>